<organism evidence="2 3">
    <name type="scientific">Protopolystoma xenopodis</name>
    <dbReference type="NCBI Taxonomy" id="117903"/>
    <lineage>
        <taxon>Eukaryota</taxon>
        <taxon>Metazoa</taxon>
        <taxon>Spiralia</taxon>
        <taxon>Lophotrochozoa</taxon>
        <taxon>Platyhelminthes</taxon>
        <taxon>Monogenea</taxon>
        <taxon>Polyopisthocotylea</taxon>
        <taxon>Polystomatidea</taxon>
        <taxon>Polystomatidae</taxon>
        <taxon>Protopolystoma</taxon>
    </lineage>
</organism>
<evidence type="ECO:0000313" key="2">
    <source>
        <dbReference type="EMBL" id="VEL17889.1"/>
    </source>
</evidence>
<reference evidence="2" key="1">
    <citation type="submission" date="2018-11" db="EMBL/GenBank/DDBJ databases">
        <authorList>
            <consortium name="Pathogen Informatics"/>
        </authorList>
    </citation>
    <scope>NUCLEOTIDE SEQUENCE</scope>
</reference>
<comment type="caution">
    <text evidence="2">The sequence shown here is derived from an EMBL/GenBank/DDBJ whole genome shotgun (WGS) entry which is preliminary data.</text>
</comment>
<protein>
    <submittedName>
        <fullName evidence="2">Uncharacterized protein</fullName>
    </submittedName>
</protein>
<evidence type="ECO:0000313" key="3">
    <source>
        <dbReference type="Proteomes" id="UP000784294"/>
    </source>
</evidence>
<keyword evidence="3" id="KW-1185">Reference proteome</keyword>
<dbReference type="EMBL" id="CAAALY010034674">
    <property type="protein sequence ID" value="VEL17889.1"/>
    <property type="molecule type" value="Genomic_DNA"/>
</dbReference>
<feature type="signal peptide" evidence="1">
    <location>
        <begin position="1"/>
        <end position="18"/>
    </location>
</feature>
<sequence length="222" mass="24995">MRSFWNCLAQLMGFFVRALVEQGLLELLHLLTSTGAPAPWSPLYVPLFTSPNLGDSALTKVEKDAREGAVKRPPENSPLLSINLRGRLVSQAPAQISRINFSTKSKPNDQSALEFGPGLCQLVEELTGLADYVVSVSANLPRVELWLFQDMVPQTWLPFIYRETQSTVQSDRDVSDFSLESKTLEEEPLFLPECKNHESFVLQTKELIRESLKTILFQDIVE</sequence>
<proteinExistence type="predicted"/>
<accession>A0A448WQV8</accession>
<dbReference type="Proteomes" id="UP000784294">
    <property type="component" value="Unassembled WGS sequence"/>
</dbReference>
<evidence type="ECO:0000256" key="1">
    <source>
        <dbReference type="SAM" id="SignalP"/>
    </source>
</evidence>
<keyword evidence="1" id="KW-0732">Signal</keyword>
<feature type="chain" id="PRO_5019283200" evidence="1">
    <location>
        <begin position="19"/>
        <end position="222"/>
    </location>
</feature>
<gene>
    <name evidence="2" type="ORF">PXEA_LOCUS11329</name>
</gene>
<dbReference type="AlphaFoldDB" id="A0A448WQV8"/>
<name>A0A448WQV8_9PLAT</name>